<dbReference type="AlphaFoldDB" id="A0AAN6N5F1"/>
<evidence type="ECO:0000256" key="9">
    <source>
        <dbReference type="RuleBase" id="RU361188"/>
    </source>
</evidence>
<dbReference type="EMBL" id="MU853810">
    <property type="protein sequence ID" value="KAK3939511.1"/>
    <property type="molecule type" value="Genomic_DNA"/>
</dbReference>
<feature type="domain" description="Glycosyl hydrolase family 30 beta sandwich" evidence="12">
    <location>
        <begin position="423"/>
        <end position="475"/>
    </location>
</feature>
<evidence type="ECO:0000256" key="4">
    <source>
        <dbReference type="ARBA" id="ARBA00022729"/>
    </source>
</evidence>
<evidence type="ECO:0000256" key="1">
    <source>
        <dbReference type="ARBA" id="ARBA00004613"/>
    </source>
</evidence>
<evidence type="ECO:0000256" key="7">
    <source>
        <dbReference type="ARBA" id="ARBA00036633"/>
    </source>
</evidence>
<dbReference type="FunFam" id="3.20.20.80:FF:000128">
    <property type="entry name" value="Endo-1,6-beta-D-glucanase neg1"/>
    <property type="match status" value="1"/>
</dbReference>
<dbReference type="Pfam" id="PF02055">
    <property type="entry name" value="Glyco_hydro_30"/>
    <property type="match status" value="1"/>
</dbReference>
<dbReference type="InterPro" id="IPR033452">
    <property type="entry name" value="GH30_C"/>
</dbReference>
<comment type="similarity">
    <text evidence="2 9">Belongs to the glycosyl hydrolase 30 family.</text>
</comment>
<dbReference type="InterPro" id="IPR017853">
    <property type="entry name" value="GH"/>
</dbReference>
<evidence type="ECO:0000256" key="5">
    <source>
        <dbReference type="ARBA" id="ARBA00022801"/>
    </source>
</evidence>
<comment type="subcellular location">
    <subcellularLocation>
        <location evidence="1">Secreted</location>
    </subcellularLocation>
</comment>
<evidence type="ECO:0000256" key="8">
    <source>
        <dbReference type="ARBA" id="ARBA00038935"/>
    </source>
</evidence>
<comment type="caution">
    <text evidence="13">The sequence shown here is derived from an EMBL/GenBank/DDBJ whole genome shotgun (WGS) entry which is preliminary data.</text>
</comment>
<evidence type="ECO:0000259" key="11">
    <source>
        <dbReference type="Pfam" id="PF02055"/>
    </source>
</evidence>
<name>A0AAN6N5F1_9PEZI</name>
<feature type="domain" description="Glycosyl hydrolase family 30 TIM-barrel" evidence="11">
    <location>
        <begin position="73"/>
        <end position="407"/>
    </location>
</feature>
<dbReference type="EC" id="3.2.1.75" evidence="8"/>
<keyword evidence="3" id="KW-0964">Secreted</keyword>
<accession>A0AAN6N5F1</accession>
<dbReference type="PANTHER" id="PTHR11069:SF23">
    <property type="entry name" value="LYSOSOMAL ACID GLUCOSYLCERAMIDASE"/>
    <property type="match status" value="1"/>
</dbReference>
<dbReference type="Gene3D" id="3.20.20.80">
    <property type="entry name" value="Glycosidases"/>
    <property type="match status" value="1"/>
</dbReference>
<evidence type="ECO:0000256" key="10">
    <source>
        <dbReference type="SAM" id="SignalP"/>
    </source>
</evidence>
<proteinExistence type="inferred from homology"/>
<evidence type="ECO:0000256" key="3">
    <source>
        <dbReference type="ARBA" id="ARBA00022525"/>
    </source>
</evidence>
<organism evidence="13 14">
    <name type="scientific">Diplogelasinospora grovesii</name>
    <dbReference type="NCBI Taxonomy" id="303347"/>
    <lineage>
        <taxon>Eukaryota</taxon>
        <taxon>Fungi</taxon>
        <taxon>Dikarya</taxon>
        <taxon>Ascomycota</taxon>
        <taxon>Pezizomycotina</taxon>
        <taxon>Sordariomycetes</taxon>
        <taxon>Sordariomycetidae</taxon>
        <taxon>Sordariales</taxon>
        <taxon>Diplogelasinosporaceae</taxon>
        <taxon>Diplogelasinospora</taxon>
    </lineage>
</organism>
<dbReference type="Gene3D" id="2.60.40.1180">
    <property type="entry name" value="Golgi alpha-mannosidase II"/>
    <property type="match status" value="1"/>
</dbReference>
<keyword evidence="4 10" id="KW-0732">Signal</keyword>
<keyword evidence="6 9" id="KW-0326">Glycosidase</keyword>
<dbReference type="GO" id="GO:0004348">
    <property type="term" value="F:glucosylceramidase activity"/>
    <property type="evidence" value="ECO:0007669"/>
    <property type="project" value="InterPro"/>
</dbReference>
<sequence length="484" mass="51530">MRFPAITLLAATPLAFAGHIKHGPTSQAFASSSDGVYKLSEYSAPVKGTGSPGSNSTWSLSIDDTASGHKQTVKGFGAAVTDATVAVFNALPAAQRAALLSQLMTSAGANFALLRHTIASSDLSADPSYSYDDNGGNVDTSLSSFNLGDRGNAMASMLADMKALQPELTILGSPWSPPGWMKLNGVIQGTTVNNNLNHAYASQYGEYFVKYLQAYQAKGVNIDAITIQNEPLNSNAGFPTMYVYADESGNLIQQNVGPALRAAGLDTAIWAYDHNTDVPSYPQTVLNEASQYVNTVAWHCYASNNNWGVLTDFHNNNTNVEQYMTECWTSSSYTPWYQAADFTMGPLQNWGNGVMAWTLGTDNSDGPHLSGSGPCDSCRGLVTVDTSAGTYTFQVDYYMMAQFSKFIPRGAVVLSGTGSYSYSSSSGLESVATLNPDGSRTVVIENKFANNVYVTLTTKSGETWSGLVYANSVTTWLLPAAGAA</sequence>
<comment type="catalytic activity">
    <reaction evidence="7">
        <text>Random hydrolysis of (1-&gt;6)-linkages in (1-&gt;6)-beta-D-glucans.</text>
        <dbReference type="EC" id="3.2.1.75"/>
    </reaction>
</comment>
<dbReference type="GO" id="GO:0005576">
    <property type="term" value="C:extracellular region"/>
    <property type="evidence" value="ECO:0007669"/>
    <property type="project" value="UniProtKB-SubCell"/>
</dbReference>
<evidence type="ECO:0000256" key="2">
    <source>
        <dbReference type="ARBA" id="ARBA00005382"/>
    </source>
</evidence>
<dbReference type="GO" id="GO:0046557">
    <property type="term" value="F:glucan endo-1,6-beta-glucosidase activity"/>
    <property type="evidence" value="ECO:0007669"/>
    <property type="project" value="UniProtKB-EC"/>
</dbReference>
<dbReference type="InterPro" id="IPR013780">
    <property type="entry name" value="Glyco_hydro_b"/>
</dbReference>
<evidence type="ECO:0000313" key="13">
    <source>
        <dbReference type="EMBL" id="KAK3939511.1"/>
    </source>
</evidence>
<feature type="signal peptide" evidence="10">
    <location>
        <begin position="1"/>
        <end position="17"/>
    </location>
</feature>
<dbReference type="PRINTS" id="PR00843">
    <property type="entry name" value="GLHYDRLASE30"/>
</dbReference>
<dbReference type="SUPFAM" id="SSF51445">
    <property type="entry name" value="(Trans)glycosidases"/>
    <property type="match status" value="1"/>
</dbReference>
<evidence type="ECO:0000256" key="6">
    <source>
        <dbReference type="ARBA" id="ARBA00023295"/>
    </source>
</evidence>
<evidence type="ECO:0000313" key="14">
    <source>
        <dbReference type="Proteomes" id="UP001303473"/>
    </source>
</evidence>
<dbReference type="Proteomes" id="UP001303473">
    <property type="component" value="Unassembled WGS sequence"/>
</dbReference>
<feature type="chain" id="PRO_5042837802" description="glucan endo-1,6-beta-glucosidase" evidence="10">
    <location>
        <begin position="18"/>
        <end position="484"/>
    </location>
</feature>
<keyword evidence="14" id="KW-1185">Reference proteome</keyword>
<reference evidence="14" key="1">
    <citation type="journal article" date="2023" name="Mol. Phylogenet. Evol.">
        <title>Genome-scale phylogeny and comparative genomics of the fungal order Sordariales.</title>
        <authorList>
            <person name="Hensen N."/>
            <person name="Bonometti L."/>
            <person name="Westerberg I."/>
            <person name="Brannstrom I.O."/>
            <person name="Guillou S."/>
            <person name="Cros-Aarteil S."/>
            <person name="Calhoun S."/>
            <person name="Haridas S."/>
            <person name="Kuo A."/>
            <person name="Mondo S."/>
            <person name="Pangilinan J."/>
            <person name="Riley R."/>
            <person name="LaButti K."/>
            <person name="Andreopoulos B."/>
            <person name="Lipzen A."/>
            <person name="Chen C."/>
            <person name="Yan M."/>
            <person name="Daum C."/>
            <person name="Ng V."/>
            <person name="Clum A."/>
            <person name="Steindorff A."/>
            <person name="Ohm R.A."/>
            <person name="Martin F."/>
            <person name="Silar P."/>
            <person name="Natvig D.O."/>
            <person name="Lalanne C."/>
            <person name="Gautier V."/>
            <person name="Ament-Velasquez S.L."/>
            <person name="Kruys A."/>
            <person name="Hutchinson M.I."/>
            <person name="Powell A.J."/>
            <person name="Barry K."/>
            <person name="Miller A.N."/>
            <person name="Grigoriev I.V."/>
            <person name="Debuchy R."/>
            <person name="Gladieux P."/>
            <person name="Hiltunen Thoren M."/>
            <person name="Johannesson H."/>
        </authorList>
    </citation>
    <scope>NUCLEOTIDE SEQUENCE [LARGE SCALE GENOMIC DNA]</scope>
    <source>
        <strain evidence="14">CBS 340.73</strain>
    </source>
</reference>
<evidence type="ECO:0000259" key="12">
    <source>
        <dbReference type="Pfam" id="PF17189"/>
    </source>
</evidence>
<protein>
    <recommendedName>
        <fullName evidence="8">glucan endo-1,6-beta-glucosidase</fullName>
        <ecNumber evidence="8">3.2.1.75</ecNumber>
    </recommendedName>
</protein>
<dbReference type="Pfam" id="PF17189">
    <property type="entry name" value="Glyco_hydro_30C"/>
    <property type="match status" value="1"/>
</dbReference>
<dbReference type="InterPro" id="IPR033453">
    <property type="entry name" value="Glyco_hydro_30_TIM-barrel"/>
</dbReference>
<dbReference type="PANTHER" id="PTHR11069">
    <property type="entry name" value="GLUCOSYLCERAMIDASE"/>
    <property type="match status" value="1"/>
</dbReference>
<dbReference type="GO" id="GO:0006680">
    <property type="term" value="P:glucosylceramide catabolic process"/>
    <property type="evidence" value="ECO:0007669"/>
    <property type="project" value="TreeGrafter"/>
</dbReference>
<dbReference type="GO" id="GO:0016020">
    <property type="term" value="C:membrane"/>
    <property type="evidence" value="ECO:0007669"/>
    <property type="project" value="GOC"/>
</dbReference>
<dbReference type="InterPro" id="IPR001139">
    <property type="entry name" value="Glyco_hydro_30"/>
</dbReference>
<gene>
    <name evidence="13" type="ORF">QBC46DRAFT_290448</name>
</gene>
<keyword evidence="5 9" id="KW-0378">Hydrolase</keyword>